<dbReference type="UniPathway" id="UPA00618">
    <property type="reaction ID" value="UER00674"/>
</dbReference>
<keyword evidence="5" id="KW-0319">Glycerol metabolism</keyword>
<dbReference type="InterPro" id="IPR031656">
    <property type="entry name" value="DAO_C"/>
</dbReference>
<dbReference type="GO" id="GO:0046168">
    <property type="term" value="P:glycerol-3-phosphate catabolic process"/>
    <property type="evidence" value="ECO:0007669"/>
    <property type="project" value="TreeGrafter"/>
</dbReference>
<evidence type="ECO:0000259" key="11">
    <source>
        <dbReference type="Pfam" id="PF16901"/>
    </source>
</evidence>
<dbReference type="Pfam" id="PF16901">
    <property type="entry name" value="DAO_C"/>
    <property type="match status" value="1"/>
</dbReference>
<evidence type="ECO:0000256" key="5">
    <source>
        <dbReference type="ARBA" id="ARBA00022798"/>
    </source>
</evidence>
<dbReference type="InterPro" id="IPR038299">
    <property type="entry name" value="DAO_C_sf"/>
</dbReference>
<evidence type="ECO:0000256" key="1">
    <source>
        <dbReference type="ARBA" id="ARBA00001974"/>
    </source>
</evidence>
<name>A0A1B1N7F7_9BACL</name>
<evidence type="ECO:0000259" key="10">
    <source>
        <dbReference type="Pfam" id="PF01266"/>
    </source>
</evidence>
<dbReference type="InterPro" id="IPR006076">
    <property type="entry name" value="FAD-dep_OxRdtase"/>
</dbReference>
<dbReference type="OrthoDB" id="9766796at2"/>
<dbReference type="SUPFAM" id="SSF51905">
    <property type="entry name" value="FAD/NAD(P)-binding domain"/>
    <property type="match status" value="1"/>
</dbReference>
<accession>A0A1B1N7F7</accession>
<evidence type="ECO:0000256" key="3">
    <source>
        <dbReference type="ARBA" id="ARBA00007330"/>
    </source>
</evidence>
<keyword evidence="13" id="KW-1185">Reference proteome</keyword>
<evidence type="ECO:0000256" key="2">
    <source>
        <dbReference type="ARBA" id="ARBA00004977"/>
    </source>
</evidence>
<organism evidence="12 13">
    <name type="scientific">Paenibacillus yonginensis</name>
    <dbReference type="NCBI Taxonomy" id="1462996"/>
    <lineage>
        <taxon>Bacteria</taxon>
        <taxon>Bacillati</taxon>
        <taxon>Bacillota</taxon>
        <taxon>Bacilli</taxon>
        <taxon>Bacillales</taxon>
        <taxon>Paenibacillaceae</taxon>
        <taxon>Paenibacillus</taxon>
    </lineage>
</organism>
<reference evidence="12 13" key="1">
    <citation type="submission" date="2016-01" db="EMBL/GenBank/DDBJ databases">
        <title>Complete Genome Sequence of Paenibacillus yonginensis DCY84, a novel Plant Growth-Promoting Bacteria with Elicitation of Induced Systemic Resistance.</title>
        <authorList>
            <person name="Kim Y.J."/>
            <person name="Yang D.C."/>
            <person name="Sukweenadhi J."/>
        </authorList>
    </citation>
    <scope>NUCLEOTIDE SEQUENCE [LARGE SCALE GENOMIC DNA]</scope>
    <source>
        <strain evidence="12 13">DCY84</strain>
    </source>
</reference>
<dbReference type="STRING" id="1462996.AWM70_21685"/>
<dbReference type="AlphaFoldDB" id="A0A1B1N7F7"/>
<dbReference type="Gene3D" id="1.10.8.870">
    <property type="entry name" value="Alpha-glycerophosphate oxidase, cap domain"/>
    <property type="match status" value="1"/>
</dbReference>
<dbReference type="PRINTS" id="PR01001">
    <property type="entry name" value="FADG3PDH"/>
</dbReference>
<evidence type="ECO:0000256" key="4">
    <source>
        <dbReference type="ARBA" id="ARBA00022630"/>
    </source>
</evidence>
<dbReference type="GO" id="GO:0019563">
    <property type="term" value="P:glycerol catabolic process"/>
    <property type="evidence" value="ECO:0007669"/>
    <property type="project" value="UniProtKB-UniPathway"/>
</dbReference>
<keyword evidence="4 9" id="KW-0285">Flavoprotein</keyword>
<dbReference type="PANTHER" id="PTHR11985:SF35">
    <property type="entry name" value="ANAEROBIC GLYCEROL-3-PHOSPHATE DEHYDROGENASE SUBUNIT A"/>
    <property type="match status" value="1"/>
</dbReference>
<dbReference type="RefSeq" id="WP_068700963.1">
    <property type="nucleotide sequence ID" value="NZ_CP014167.1"/>
</dbReference>
<evidence type="ECO:0000256" key="6">
    <source>
        <dbReference type="ARBA" id="ARBA00022827"/>
    </source>
</evidence>
<evidence type="ECO:0000313" key="12">
    <source>
        <dbReference type="EMBL" id="ANS77379.1"/>
    </source>
</evidence>
<keyword evidence="6" id="KW-0274">FAD</keyword>
<dbReference type="Gene3D" id="3.50.50.60">
    <property type="entry name" value="FAD/NAD(P)-binding domain"/>
    <property type="match status" value="1"/>
</dbReference>
<proteinExistence type="inferred from homology"/>
<comment type="catalytic activity">
    <reaction evidence="8 9">
        <text>a quinone + sn-glycerol 3-phosphate = dihydroxyacetone phosphate + a quinol</text>
        <dbReference type="Rhea" id="RHEA:18977"/>
        <dbReference type="ChEBI" id="CHEBI:24646"/>
        <dbReference type="ChEBI" id="CHEBI:57597"/>
        <dbReference type="ChEBI" id="CHEBI:57642"/>
        <dbReference type="ChEBI" id="CHEBI:132124"/>
        <dbReference type="EC" id="1.1.5.3"/>
    </reaction>
</comment>
<evidence type="ECO:0000256" key="8">
    <source>
        <dbReference type="ARBA" id="ARBA00049055"/>
    </source>
</evidence>
<comment type="similarity">
    <text evidence="3 9">Belongs to the FAD-dependent glycerol-3-phosphate dehydrogenase family.</text>
</comment>
<dbReference type="SUPFAM" id="SSF54373">
    <property type="entry name" value="FAD-linked reductases, C-terminal domain"/>
    <property type="match status" value="1"/>
</dbReference>
<evidence type="ECO:0000256" key="7">
    <source>
        <dbReference type="ARBA" id="ARBA00023002"/>
    </source>
</evidence>
<dbReference type="EMBL" id="CP014167">
    <property type="protein sequence ID" value="ANS77379.1"/>
    <property type="molecule type" value="Genomic_DNA"/>
</dbReference>
<comment type="pathway">
    <text evidence="2">Polyol metabolism; glycerol degradation via glycerol kinase pathway; glycerone phosphate from sn-glycerol 3-phosphate (aerobic route): step 1/1.</text>
</comment>
<protein>
    <recommendedName>
        <fullName evidence="9">Glycerol-3-phosphate dehydrogenase</fullName>
        <ecNumber evidence="9">1.1.5.3</ecNumber>
    </recommendedName>
</protein>
<dbReference type="KEGG" id="pyg:AWM70_21685"/>
<feature type="domain" description="FAD dependent oxidoreductase" evidence="10">
    <location>
        <begin position="35"/>
        <end position="369"/>
    </location>
</feature>
<comment type="cofactor">
    <cofactor evidence="1 9">
        <name>FAD</name>
        <dbReference type="ChEBI" id="CHEBI:57692"/>
    </cofactor>
</comment>
<dbReference type="InterPro" id="IPR000447">
    <property type="entry name" value="G3P_DH_FAD-dep"/>
</dbReference>
<feature type="domain" description="Alpha-glycerophosphate oxidase C-terminal" evidence="11">
    <location>
        <begin position="426"/>
        <end position="557"/>
    </location>
</feature>
<sequence>MNAGTPVSSLVPTKRAFSAFSREAILQQLEEGPLDVLIIGGGITGAGIALDAASRGLKTGLVEMQDFAAGTSSRSTKLVHGGLRYLKQLEIGVVAEVGKERAIVYENGPHVTTPEWMLLPFYEGGTFGPLSTSFGLRVYDFLAGVKKSERRSMLSPEETLRKEPLLKQEGLRGGGYYVEYRTDDARLTVEVMKKAAEYGAQAVNYTKVESLIYANEGGGEAKLTGVQITDLLSGRSYQLHAAKIVNAAGPWVDTIRELDRSKSGKTLRLTKGVHLVFDQSRFPLRQAVYFDTPDGRMVFAIPRGGKTYFGTTDTNYAGDIVHPLADRADRDYLLTAANFMFPNLKLENGDIESSWAGLRPLIQQEGKDPSEISRRDEIFHSPSGLISIAGGKLTGYRKMAEHVVDDVLRRLSAEGRLQSRVLKPDCQTKDIRISGGDVGGSAAFKAYQTSKIAEGEAAGLTLREARELAAFYGSNASEVFAYARDAETQAWAARCGLPLAAAARLAYAVEREMAVKPEDFLIRRTGWLFFNISEARRMKEAVIAAMAERLGWSTDQKLAYAEQMNQYLREAADAVQQVR</sequence>
<dbReference type="GO" id="GO:0009331">
    <property type="term" value="C:glycerol-3-phosphate dehydrogenase (FAD) complex"/>
    <property type="evidence" value="ECO:0007669"/>
    <property type="project" value="UniProtKB-UniRule"/>
</dbReference>
<evidence type="ECO:0000256" key="9">
    <source>
        <dbReference type="RuleBase" id="RU361217"/>
    </source>
</evidence>
<dbReference type="PROSITE" id="PS00978">
    <property type="entry name" value="FAD_G3PDH_2"/>
    <property type="match status" value="1"/>
</dbReference>
<dbReference type="Pfam" id="PF01266">
    <property type="entry name" value="DAO"/>
    <property type="match status" value="1"/>
</dbReference>
<dbReference type="EC" id="1.1.5.3" evidence="9"/>
<gene>
    <name evidence="12" type="ORF">AWM70_21685</name>
</gene>
<dbReference type="GO" id="GO:0004368">
    <property type="term" value="F:glycerol-3-phosphate dehydrogenase (quinone) activity"/>
    <property type="evidence" value="ECO:0007669"/>
    <property type="project" value="UniProtKB-EC"/>
</dbReference>
<dbReference type="PANTHER" id="PTHR11985">
    <property type="entry name" value="GLYCEROL-3-PHOSPHATE DEHYDROGENASE"/>
    <property type="match status" value="1"/>
</dbReference>
<dbReference type="Gene3D" id="3.30.9.10">
    <property type="entry name" value="D-Amino Acid Oxidase, subunit A, domain 2"/>
    <property type="match status" value="1"/>
</dbReference>
<dbReference type="PROSITE" id="PS00977">
    <property type="entry name" value="FAD_G3PDH_1"/>
    <property type="match status" value="1"/>
</dbReference>
<dbReference type="Proteomes" id="UP000092573">
    <property type="component" value="Chromosome"/>
</dbReference>
<dbReference type="InterPro" id="IPR036188">
    <property type="entry name" value="FAD/NAD-bd_sf"/>
</dbReference>
<evidence type="ECO:0000313" key="13">
    <source>
        <dbReference type="Proteomes" id="UP000092573"/>
    </source>
</evidence>
<keyword evidence="7 9" id="KW-0560">Oxidoreductase</keyword>